<feature type="transmembrane region" description="Helical" evidence="1">
    <location>
        <begin position="207"/>
        <end position="227"/>
    </location>
</feature>
<feature type="transmembrane region" description="Helical" evidence="1">
    <location>
        <begin position="52"/>
        <end position="75"/>
    </location>
</feature>
<accession>A0A4S2F2H3</accession>
<feature type="transmembrane region" description="Helical" evidence="1">
    <location>
        <begin position="133"/>
        <end position="154"/>
    </location>
</feature>
<keyword evidence="1" id="KW-0812">Transmembrane</keyword>
<organism evidence="2 3">
    <name type="scientific">Muricaecibacterium torontonense</name>
    <dbReference type="NCBI Taxonomy" id="3032871"/>
    <lineage>
        <taxon>Bacteria</taxon>
        <taxon>Bacillati</taxon>
        <taxon>Actinomycetota</taxon>
        <taxon>Coriobacteriia</taxon>
        <taxon>Coriobacteriales</taxon>
        <taxon>Atopobiaceae</taxon>
        <taxon>Muricaecibacterium</taxon>
    </lineage>
</organism>
<sequence>MATQHHPSDYTLEPLPRRPILSAGIGFCALVILSLIILITALVSPLHEVSEPWVACASMCLAYCIPCTAVLVIVIMRNITLSRKVRYTLAVISTAGIIFFLTFPLLGIISLPTSDNTAVLQTAATDIAQRGDWIIVVLGSLLGLSLPVSASAKAEKPDPTPRRTHWLWGLGLTGWIGASIQLAFAIINADSHTLVMGPVITLVSQSVASPLMIFSIAAIVSTLAWGYTSFNSPRYLPYVLLYGALVFFVGGLVVTFGEILSLYNLPTLTFSSFRISSIQVLYNAILGIVAGVGLGTIDK</sequence>
<gene>
    <name evidence="2" type="ORF">E5334_01165</name>
</gene>
<dbReference type="Proteomes" id="UP000310263">
    <property type="component" value="Unassembled WGS sequence"/>
</dbReference>
<proteinExistence type="predicted"/>
<comment type="caution">
    <text evidence="2">The sequence shown here is derived from an EMBL/GenBank/DDBJ whole genome shotgun (WGS) entry which is preliminary data.</text>
</comment>
<evidence type="ECO:0000313" key="2">
    <source>
        <dbReference type="EMBL" id="TGY63148.1"/>
    </source>
</evidence>
<keyword evidence="1" id="KW-0472">Membrane</keyword>
<keyword evidence="3" id="KW-1185">Reference proteome</keyword>
<feature type="transmembrane region" description="Helical" evidence="1">
    <location>
        <begin position="166"/>
        <end position="187"/>
    </location>
</feature>
<feature type="transmembrane region" description="Helical" evidence="1">
    <location>
        <begin position="87"/>
        <end position="113"/>
    </location>
</feature>
<feature type="transmembrane region" description="Helical" evidence="1">
    <location>
        <begin position="239"/>
        <end position="260"/>
    </location>
</feature>
<name>A0A4S2F2H3_9ACTN</name>
<dbReference type="EMBL" id="SRYE01000001">
    <property type="protein sequence ID" value="TGY63148.1"/>
    <property type="molecule type" value="Genomic_DNA"/>
</dbReference>
<feature type="transmembrane region" description="Helical" evidence="1">
    <location>
        <begin position="20"/>
        <end position="46"/>
    </location>
</feature>
<evidence type="ECO:0000313" key="3">
    <source>
        <dbReference type="Proteomes" id="UP000310263"/>
    </source>
</evidence>
<dbReference type="AlphaFoldDB" id="A0A4S2F2H3"/>
<protein>
    <submittedName>
        <fullName evidence="2">Uncharacterized protein</fullName>
    </submittedName>
</protein>
<feature type="transmembrane region" description="Helical" evidence="1">
    <location>
        <begin position="280"/>
        <end position="297"/>
    </location>
</feature>
<evidence type="ECO:0000256" key="1">
    <source>
        <dbReference type="SAM" id="Phobius"/>
    </source>
</evidence>
<reference evidence="2 3" key="1">
    <citation type="submission" date="2019-04" db="EMBL/GenBank/DDBJ databases">
        <title>Microbes associate with the intestines of laboratory mice.</title>
        <authorList>
            <person name="Navarre W."/>
            <person name="Wong E."/>
            <person name="Huang K."/>
            <person name="Tropini C."/>
            <person name="Ng K."/>
            <person name="Yu B."/>
        </authorList>
    </citation>
    <scope>NUCLEOTIDE SEQUENCE [LARGE SCALE GENOMIC DNA]</scope>
    <source>
        <strain evidence="2 3">NM07_P-09</strain>
    </source>
</reference>
<dbReference type="RefSeq" id="WP_136011773.1">
    <property type="nucleotide sequence ID" value="NZ_SRYE01000001.1"/>
</dbReference>
<keyword evidence="1" id="KW-1133">Transmembrane helix</keyword>